<dbReference type="EMBL" id="PQIB02000001">
    <property type="protein sequence ID" value="RLN39433.1"/>
    <property type="molecule type" value="Genomic_DNA"/>
</dbReference>
<dbReference type="Proteomes" id="UP000275267">
    <property type="component" value="Unassembled WGS sequence"/>
</dbReference>
<evidence type="ECO:0000256" key="3">
    <source>
        <dbReference type="ARBA" id="ARBA00022559"/>
    </source>
</evidence>
<feature type="active site" description="Proton acceptor" evidence="10">
    <location>
        <position position="71"/>
    </location>
</feature>
<dbReference type="OrthoDB" id="2113341at2759"/>
<evidence type="ECO:0000256" key="8">
    <source>
        <dbReference type="ARBA" id="ARBA00023004"/>
    </source>
</evidence>
<dbReference type="GO" id="GO:0020037">
    <property type="term" value="F:heme binding"/>
    <property type="evidence" value="ECO:0007669"/>
    <property type="project" value="UniProtKB-UniRule"/>
</dbReference>
<dbReference type="PRINTS" id="PR00458">
    <property type="entry name" value="PEROXIDASE"/>
</dbReference>
<reference evidence="18" key="1">
    <citation type="journal article" date="2019" name="Nat. Commun.">
        <title>The genome of broomcorn millet.</title>
        <authorList>
            <person name="Zou C."/>
            <person name="Miki D."/>
            <person name="Li D."/>
            <person name="Tang Q."/>
            <person name="Xiao L."/>
            <person name="Rajput S."/>
            <person name="Deng P."/>
            <person name="Jia W."/>
            <person name="Huang R."/>
            <person name="Zhang M."/>
            <person name="Sun Y."/>
            <person name="Hu J."/>
            <person name="Fu X."/>
            <person name="Schnable P.S."/>
            <person name="Li F."/>
            <person name="Zhang H."/>
            <person name="Feng B."/>
            <person name="Zhu X."/>
            <person name="Liu R."/>
            <person name="Schnable J.C."/>
            <person name="Zhu J.-K."/>
            <person name="Zhang H."/>
        </authorList>
    </citation>
    <scope>NUCLEOTIDE SEQUENCE [LARGE SCALE GENOMIC DNA]</scope>
</reference>
<dbReference type="STRING" id="4540.A0A3L6TGL0"/>
<dbReference type="PANTHER" id="PTHR31388">
    <property type="entry name" value="PEROXIDASE 72-RELATED"/>
    <property type="match status" value="1"/>
</dbReference>
<evidence type="ECO:0000256" key="6">
    <source>
        <dbReference type="ARBA" id="ARBA00022837"/>
    </source>
</evidence>
<evidence type="ECO:0000256" key="9">
    <source>
        <dbReference type="ARBA" id="ARBA00023324"/>
    </source>
</evidence>
<keyword evidence="8 11" id="KW-0408">Iron</keyword>
<evidence type="ECO:0000256" key="14">
    <source>
        <dbReference type="RuleBase" id="RU362060"/>
    </source>
</evidence>
<comment type="cofactor">
    <cofactor evidence="11 14">
        <name>heme b</name>
        <dbReference type="ChEBI" id="CHEBI:60344"/>
    </cofactor>
    <text evidence="11 14">Binds 1 heme b (iron(II)-protoporphyrin IX) group per subunit.</text>
</comment>
<dbReference type="GO" id="GO:0005576">
    <property type="term" value="C:extracellular region"/>
    <property type="evidence" value="ECO:0007669"/>
    <property type="project" value="UniProtKB-SubCell"/>
</dbReference>
<keyword evidence="18" id="KW-1185">Reference proteome</keyword>
<evidence type="ECO:0000256" key="2">
    <source>
        <dbReference type="ARBA" id="ARBA00004613"/>
    </source>
</evidence>
<keyword evidence="7 14" id="KW-0560">Oxidoreductase</keyword>
<dbReference type="AlphaFoldDB" id="A0A3L6TGL0"/>
<dbReference type="GO" id="GO:0006979">
    <property type="term" value="P:response to oxidative stress"/>
    <property type="evidence" value="ECO:0007669"/>
    <property type="project" value="UniProtKB-UniRule"/>
</dbReference>
<feature type="chain" id="PRO_5017852612" description="Peroxidase" evidence="14">
    <location>
        <begin position="30"/>
        <end position="338"/>
    </location>
</feature>
<dbReference type="PROSITE" id="PS50873">
    <property type="entry name" value="PEROXIDASE_4"/>
    <property type="match status" value="1"/>
</dbReference>
<accession>A0A3L6TGL0</accession>
<dbReference type="PANTHER" id="PTHR31388:SF260">
    <property type="entry name" value="PEROXIDASE"/>
    <property type="match status" value="1"/>
</dbReference>
<evidence type="ECO:0000256" key="15">
    <source>
        <dbReference type="SAM" id="MobiDB-lite"/>
    </source>
</evidence>
<feature type="signal peptide" evidence="14">
    <location>
        <begin position="1"/>
        <end position="29"/>
    </location>
</feature>
<gene>
    <name evidence="17" type="ORF">C2845_PM01G14380</name>
</gene>
<evidence type="ECO:0000256" key="10">
    <source>
        <dbReference type="PIRSR" id="PIRSR600823-1"/>
    </source>
</evidence>
<keyword evidence="5 11" id="KW-0479">Metal-binding</keyword>
<keyword evidence="3 14" id="KW-0575">Peroxidase</keyword>
<keyword evidence="9 14" id="KW-0376">Hydrogen peroxide</keyword>
<dbReference type="Gene3D" id="1.10.420.10">
    <property type="entry name" value="Peroxidase, domain 2"/>
    <property type="match status" value="1"/>
</dbReference>
<feature type="binding site" description="axial binding residue" evidence="11">
    <location>
        <position position="206"/>
    </location>
    <ligand>
        <name>heme b</name>
        <dbReference type="ChEBI" id="CHEBI:60344"/>
    </ligand>
    <ligandPart>
        <name>Fe</name>
        <dbReference type="ChEBI" id="CHEBI:18248"/>
    </ligandPart>
</feature>
<feature type="binding site" evidence="11">
    <location>
        <position position="75"/>
    </location>
    <ligand>
        <name>Ca(2+)</name>
        <dbReference type="ChEBI" id="CHEBI:29108"/>
        <label>1</label>
    </ligand>
</feature>
<dbReference type="GO" id="GO:0046872">
    <property type="term" value="F:metal ion binding"/>
    <property type="evidence" value="ECO:0007669"/>
    <property type="project" value="UniProtKB-UniRule"/>
</dbReference>
<feature type="binding site" evidence="11">
    <location>
        <position position="207"/>
    </location>
    <ligand>
        <name>Ca(2+)</name>
        <dbReference type="ChEBI" id="CHEBI:29108"/>
        <label>2</label>
    </ligand>
</feature>
<dbReference type="EC" id="1.11.1.7" evidence="14"/>
<keyword evidence="4 14" id="KW-0349">Heme</keyword>
<dbReference type="GO" id="GO:0140825">
    <property type="term" value="F:lactoperoxidase activity"/>
    <property type="evidence" value="ECO:0007669"/>
    <property type="project" value="UniProtKB-EC"/>
</dbReference>
<proteinExistence type="inferred from homology"/>
<comment type="caution">
    <text evidence="17">The sequence shown here is derived from an EMBL/GenBank/DDBJ whole genome shotgun (WGS) entry which is preliminary data.</text>
</comment>
<dbReference type="Gene3D" id="1.10.520.10">
    <property type="match status" value="2"/>
</dbReference>
<feature type="region of interest" description="Disordered" evidence="15">
    <location>
        <begin position="156"/>
        <end position="184"/>
    </location>
</feature>
<feature type="binding site" evidence="11">
    <location>
        <position position="254"/>
    </location>
    <ligand>
        <name>Ca(2+)</name>
        <dbReference type="ChEBI" id="CHEBI:29108"/>
        <label>2</label>
    </ligand>
</feature>
<comment type="catalytic activity">
    <reaction evidence="1 14">
        <text>2 a phenolic donor + H2O2 = 2 a phenolic radical donor + 2 H2O</text>
        <dbReference type="Rhea" id="RHEA:56136"/>
        <dbReference type="ChEBI" id="CHEBI:15377"/>
        <dbReference type="ChEBI" id="CHEBI:16240"/>
        <dbReference type="ChEBI" id="CHEBI:139520"/>
        <dbReference type="ChEBI" id="CHEBI:139521"/>
        <dbReference type="EC" id="1.11.1.7"/>
    </reaction>
</comment>
<dbReference type="GO" id="GO:0042744">
    <property type="term" value="P:hydrogen peroxide catabolic process"/>
    <property type="evidence" value="ECO:0007669"/>
    <property type="project" value="UniProtKB-KW"/>
</dbReference>
<evidence type="ECO:0000256" key="7">
    <source>
        <dbReference type="ARBA" id="ARBA00023002"/>
    </source>
</evidence>
<dbReference type="Pfam" id="PF00141">
    <property type="entry name" value="peroxidase"/>
    <property type="match status" value="2"/>
</dbReference>
<dbReference type="SUPFAM" id="SSF48113">
    <property type="entry name" value="Heme-dependent peroxidases"/>
    <property type="match status" value="1"/>
</dbReference>
<evidence type="ECO:0000256" key="4">
    <source>
        <dbReference type="ARBA" id="ARBA00022617"/>
    </source>
</evidence>
<evidence type="ECO:0000313" key="17">
    <source>
        <dbReference type="EMBL" id="RLN39433.1"/>
    </source>
</evidence>
<feature type="binding site" evidence="11">
    <location>
        <position position="72"/>
    </location>
    <ligand>
        <name>Ca(2+)</name>
        <dbReference type="ChEBI" id="CHEBI:29108"/>
        <label>1</label>
    </ligand>
</feature>
<keyword evidence="13" id="KW-1015">Disulfide bond</keyword>
<organism evidence="17 18">
    <name type="scientific">Panicum miliaceum</name>
    <name type="common">Proso millet</name>
    <name type="synonym">Broomcorn millet</name>
    <dbReference type="NCBI Taxonomy" id="4540"/>
    <lineage>
        <taxon>Eukaryota</taxon>
        <taxon>Viridiplantae</taxon>
        <taxon>Streptophyta</taxon>
        <taxon>Embryophyta</taxon>
        <taxon>Tracheophyta</taxon>
        <taxon>Spermatophyta</taxon>
        <taxon>Magnoliopsida</taxon>
        <taxon>Liliopsida</taxon>
        <taxon>Poales</taxon>
        <taxon>Poaceae</taxon>
        <taxon>PACMAD clade</taxon>
        <taxon>Panicoideae</taxon>
        <taxon>Panicodae</taxon>
        <taxon>Paniceae</taxon>
        <taxon>Panicinae</taxon>
        <taxon>Panicum</taxon>
        <taxon>Panicum sect. Panicum</taxon>
    </lineage>
</organism>
<comment type="similarity">
    <text evidence="14">Belongs to the peroxidase family. Classical plant (class III) peroxidase subfamily.</text>
</comment>
<comment type="function">
    <text evidence="14">Removal of H(2)O(2), oxidation of toxic reductants, biosynthesis and degradation of lignin, suberization, auxin catabolism, response to environmental stresses such as wounding, pathogen attack and oxidative stress.</text>
</comment>
<keyword evidence="6 11" id="KW-0106">Calcium</keyword>
<sequence>MATSMARRFVAAACVAAMAFALLAAPSSGQLDPRFYDEACPAALPTIRRVVEEAVAAEPRMGASLLRLHFHDCFVNMRAPRFAARLHSMHAFGISLRWFLCASVLIDRIKAAVNAACRGNVVSCADIVAVAARDSVVAVRSRASIVVAPGRAVVHRAAGPPGRAHGEPGGGEQQHPGADLQPRPPRLQLRVARPLPPGPRRALGGHTLGFSRCTNFRDRLYNETAALDGPLAASLRAVCPRPTGSGDNNLAPLDPTPARFDGAYFASLLRRRGVLHSDQQLFAGGGLGATDALVRFYAANPGAFRRDFAEAMVRMASLGPLTGASGEIRYDCRKVNYS</sequence>
<evidence type="ECO:0000256" key="13">
    <source>
        <dbReference type="PIRSR" id="PIRSR600823-5"/>
    </source>
</evidence>
<feature type="binding site" evidence="11">
    <location>
        <position position="261"/>
    </location>
    <ligand>
        <name>Ca(2+)</name>
        <dbReference type="ChEBI" id="CHEBI:29108"/>
        <label>2</label>
    </ligand>
</feature>
<dbReference type="InterPro" id="IPR000823">
    <property type="entry name" value="Peroxidase_pln"/>
</dbReference>
<evidence type="ECO:0000256" key="11">
    <source>
        <dbReference type="PIRSR" id="PIRSR600823-3"/>
    </source>
</evidence>
<evidence type="ECO:0000256" key="12">
    <source>
        <dbReference type="PIRSR" id="PIRSR600823-4"/>
    </source>
</evidence>
<name>A0A3L6TGL0_PANMI</name>
<dbReference type="InterPro" id="IPR019794">
    <property type="entry name" value="Peroxidases_AS"/>
</dbReference>
<comment type="cofactor">
    <cofactor evidence="11 14">
        <name>Ca(2+)</name>
        <dbReference type="ChEBI" id="CHEBI:29108"/>
    </cofactor>
    <text evidence="11 14">Binds 2 calcium ions per subunit.</text>
</comment>
<feature type="disulfide bond" evidence="13">
    <location>
        <begin position="40"/>
        <end position="117"/>
    </location>
</feature>
<comment type="subcellular location">
    <subcellularLocation>
        <location evidence="2 14">Secreted</location>
    </subcellularLocation>
</comment>
<protein>
    <recommendedName>
        <fullName evidence="14">Peroxidase</fullName>
        <ecNumber evidence="14">1.11.1.7</ecNumber>
    </recommendedName>
</protein>
<dbReference type="InterPro" id="IPR010255">
    <property type="entry name" value="Haem_peroxidase_sf"/>
</dbReference>
<evidence type="ECO:0000313" key="18">
    <source>
        <dbReference type="Proteomes" id="UP000275267"/>
    </source>
</evidence>
<dbReference type="InterPro" id="IPR002016">
    <property type="entry name" value="Haem_peroxidase"/>
</dbReference>
<feature type="site" description="Transition state stabilizer" evidence="12">
    <location>
        <position position="67"/>
    </location>
</feature>
<keyword evidence="14" id="KW-0964">Secreted</keyword>
<feature type="disulfide bond" evidence="13">
    <location>
        <begin position="124"/>
        <end position="332"/>
    </location>
</feature>
<feature type="disulfide bond" evidence="13">
    <location>
        <begin position="213"/>
        <end position="239"/>
    </location>
</feature>
<feature type="domain" description="Plant heme peroxidase family profile" evidence="16">
    <location>
        <begin position="30"/>
        <end position="336"/>
    </location>
</feature>
<keyword evidence="14" id="KW-0732">Signal</keyword>
<dbReference type="PROSITE" id="PS00436">
    <property type="entry name" value="PEROXIDASE_2"/>
    <property type="match status" value="1"/>
</dbReference>
<evidence type="ECO:0000256" key="1">
    <source>
        <dbReference type="ARBA" id="ARBA00000189"/>
    </source>
</evidence>
<evidence type="ECO:0000259" key="16">
    <source>
        <dbReference type="PROSITE" id="PS50873"/>
    </source>
</evidence>
<evidence type="ECO:0000256" key="5">
    <source>
        <dbReference type="ARBA" id="ARBA00022723"/>
    </source>
</evidence>
<dbReference type="PRINTS" id="PR00461">
    <property type="entry name" value="PLPEROXIDASE"/>
</dbReference>